<feature type="chain" id="PRO_5045565784" evidence="1">
    <location>
        <begin position="26"/>
        <end position="511"/>
    </location>
</feature>
<evidence type="ECO:0000256" key="1">
    <source>
        <dbReference type="SAM" id="SignalP"/>
    </source>
</evidence>
<sequence length="511" mass="56143">MAKQRRQAVLALAPLALLLSQPTQAAWKFTPTLELRETYTDNLRLAREGREQSDWITEITPGFTVSKRSDRVRFDATYQLHYFAGASDIGGEVDRAQSALAARLNAELVGDWLYFDGAASISQQPVSAFGPLLSDRAYANINNTEVRTYSASPYLRHRFGSTATAELRYVRDKVDTGRNRLGNNDGQTIALSVASGSRFTDLGWNVLLREQRIDDDLAPETSAAVASLGLRYRLGRTMALTGNVGYDKYDYAALGGVTEGRSWSVGGIYTPSSRTRIEASAGRRFYGDSYSLSASHRARRAVFSLSYSDAVTNTRSQFLLPSTVDTAALLDSLFLSAIPDPVARRAAVEAYILATGLPPSLADSINYFSNRYFLQKQLRAAVVLRGARTRTVLSVYGTRRTALSTAEADSAILGPSSLTQNDNTEQRGASAVWNYRLDGKTDFNASVDAYRVESITTGLVRNHSATRLSLHRQFERKLSGVLELRRITGPVLGGRDKYVENALSAGVMMKF</sequence>
<keyword evidence="1" id="KW-0732">Signal</keyword>
<protein>
    <submittedName>
        <fullName evidence="2">TIGR03016 family PEP-CTERM system-associated outer membrane protein</fullName>
    </submittedName>
</protein>
<keyword evidence="3" id="KW-1185">Reference proteome</keyword>
<dbReference type="Proteomes" id="UP000809349">
    <property type="component" value="Unassembled WGS sequence"/>
</dbReference>
<comment type="caution">
    <text evidence="2">The sequence shown here is derived from an EMBL/GenBank/DDBJ whole genome shotgun (WGS) entry which is preliminary data.</text>
</comment>
<evidence type="ECO:0000313" key="3">
    <source>
        <dbReference type="Proteomes" id="UP000809349"/>
    </source>
</evidence>
<gene>
    <name evidence="2" type="ORF">I4X03_002425</name>
</gene>
<dbReference type="EMBL" id="JAFBIL020000001">
    <property type="protein sequence ID" value="MBZ2206111.1"/>
    <property type="molecule type" value="Genomic_DNA"/>
</dbReference>
<reference evidence="2 3" key="1">
    <citation type="submission" date="2021-08" db="EMBL/GenBank/DDBJ databases">
        <title>Massilia sp. R798.</title>
        <authorList>
            <person name="Baek J.H."/>
            <person name="Jung H.S."/>
            <person name="Kim K.R."/>
            <person name="Jeon C.O."/>
        </authorList>
    </citation>
    <scope>NUCLEOTIDE SEQUENCE [LARGE SCALE GENOMIC DNA]</scope>
    <source>
        <strain evidence="2 3">R798</strain>
    </source>
</reference>
<dbReference type="NCBIfam" id="TIGR03016">
    <property type="entry name" value="pepcterm_hypo_1"/>
    <property type="match status" value="1"/>
</dbReference>
<evidence type="ECO:0000313" key="2">
    <source>
        <dbReference type="EMBL" id="MBZ2206111.1"/>
    </source>
</evidence>
<feature type="signal peptide" evidence="1">
    <location>
        <begin position="1"/>
        <end position="25"/>
    </location>
</feature>
<dbReference type="InterPro" id="IPR017467">
    <property type="entry name" value="CHP03016_PEP-CTERM"/>
</dbReference>
<organism evidence="2 3">
    <name type="scientific">Massilia soli</name>
    <dbReference type="NCBI Taxonomy" id="2792854"/>
    <lineage>
        <taxon>Bacteria</taxon>
        <taxon>Pseudomonadati</taxon>
        <taxon>Pseudomonadota</taxon>
        <taxon>Betaproteobacteria</taxon>
        <taxon>Burkholderiales</taxon>
        <taxon>Oxalobacteraceae</taxon>
        <taxon>Telluria group</taxon>
        <taxon>Massilia</taxon>
    </lineage>
</organism>
<name>A0ABS7SIS3_9BURK</name>
<dbReference type="RefSeq" id="WP_223465084.1">
    <property type="nucleotide sequence ID" value="NZ_JAFBIL020000001.1"/>
</dbReference>
<dbReference type="SUPFAM" id="SSF56935">
    <property type="entry name" value="Porins"/>
    <property type="match status" value="1"/>
</dbReference>
<accession>A0ABS7SIS3</accession>
<proteinExistence type="predicted"/>